<dbReference type="CDD" id="cd00200">
    <property type="entry name" value="WD40"/>
    <property type="match status" value="1"/>
</dbReference>
<dbReference type="InParanoid" id="A0A1Y2B0X5"/>
<evidence type="ECO:0000259" key="13">
    <source>
        <dbReference type="Pfam" id="PF07569"/>
    </source>
</evidence>
<comment type="similarity">
    <text evidence="2 11">Belongs to the WD repeat HIR1 family.</text>
</comment>
<dbReference type="GO" id="GO:0005634">
    <property type="term" value="C:nucleus"/>
    <property type="evidence" value="ECO:0007669"/>
    <property type="project" value="UniProtKB-SubCell"/>
</dbReference>
<protein>
    <recommendedName>
        <fullName evidence="11">Protein HIR</fullName>
    </recommendedName>
</protein>
<feature type="compositionally biased region" description="Pro residues" evidence="12">
    <location>
        <begin position="376"/>
        <end position="388"/>
    </location>
</feature>
<evidence type="ECO:0000256" key="4">
    <source>
        <dbReference type="ARBA" id="ARBA00022574"/>
    </source>
</evidence>
<keyword evidence="9 11" id="KW-0539">Nucleus</keyword>
<evidence type="ECO:0000313" key="15">
    <source>
        <dbReference type="EMBL" id="ORY28137.1"/>
    </source>
</evidence>
<keyword evidence="5 11" id="KW-0677">Repeat</keyword>
<evidence type="ECO:0000256" key="10">
    <source>
        <dbReference type="PROSITE-ProRule" id="PRU00221"/>
    </source>
</evidence>
<accession>A0A1Y2B0X5</accession>
<keyword evidence="4 10" id="KW-0853">WD repeat</keyword>
<dbReference type="FunCoup" id="A0A1Y2B0X5">
    <property type="interactions" value="333"/>
</dbReference>
<comment type="subcellular location">
    <subcellularLocation>
        <location evidence="1 11">Nucleus</location>
    </subcellularLocation>
</comment>
<reference evidence="15 16" key="1">
    <citation type="submission" date="2016-07" db="EMBL/GenBank/DDBJ databases">
        <title>Pervasive Adenine N6-methylation of Active Genes in Fungi.</title>
        <authorList>
            <consortium name="DOE Joint Genome Institute"/>
            <person name="Mondo S.J."/>
            <person name="Dannebaum R.O."/>
            <person name="Kuo R.C."/>
            <person name="Labutti K."/>
            <person name="Haridas S."/>
            <person name="Kuo A."/>
            <person name="Salamov A."/>
            <person name="Ahrendt S.R."/>
            <person name="Lipzen A."/>
            <person name="Sullivan W."/>
            <person name="Andreopoulos W.B."/>
            <person name="Clum A."/>
            <person name="Lindquist E."/>
            <person name="Daum C."/>
            <person name="Ramamoorthy G.K."/>
            <person name="Gryganskyi A."/>
            <person name="Culley D."/>
            <person name="Magnuson J.K."/>
            <person name="James T.Y."/>
            <person name="O'Malley M.A."/>
            <person name="Stajich J.E."/>
            <person name="Spatafora J.W."/>
            <person name="Visel A."/>
            <person name="Grigoriev I.V."/>
        </authorList>
    </citation>
    <scope>NUCLEOTIDE SEQUENCE [LARGE SCALE GENOMIC DNA]</scope>
    <source>
        <strain evidence="15 16">68-887.2</strain>
    </source>
</reference>
<dbReference type="OrthoDB" id="1741719at2759"/>
<dbReference type="Pfam" id="PF24105">
    <property type="entry name" value="Beta-prop_CAF1B_HIR1"/>
    <property type="match status" value="1"/>
</dbReference>
<evidence type="ECO:0000256" key="6">
    <source>
        <dbReference type="ARBA" id="ARBA00022853"/>
    </source>
</evidence>
<dbReference type="PROSITE" id="PS50082">
    <property type="entry name" value="WD_REPEATS_2"/>
    <property type="match status" value="4"/>
</dbReference>
<keyword evidence="16" id="KW-1185">Reference proteome</keyword>
<evidence type="ECO:0000256" key="3">
    <source>
        <dbReference type="ARBA" id="ARBA00022491"/>
    </source>
</evidence>
<evidence type="ECO:0000256" key="9">
    <source>
        <dbReference type="ARBA" id="ARBA00023242"/>
    </source>
</evidence>
<feature type="repeat" description="WD" evidence="10">
    <location>
        <begin position="168"/>
        <end position="209"/>
    </location>
</feature>
<dbReference type="GO" id="GO:0006338">
    <property type="term" value="P:chromatin remodeling"/>
    <property type="evidence" value="ECO:0007669"/>
    <property type="project" value="InterPro"/>
</dbReference>
<dbReference type="InterPro" id="IPR055410">
    <property type="entry name" value="Beta-prop_CAF1B_HIR1"/>
</dbReference>
<dbReference type="InterPro" id="IPR011494">
    <property type="entry name" value="HIRA-like_C"/>
</dbReference>
<dbReference type="InterPro" id="IPR001680">
    <property type="entry name" value="WD40_rpt"/>
</dbReference>
<dbReference type="STRING" id="71784.A0A1Y2B0X5"/>
<dbReference type="GO" id="GO:0006355">
    <property type="term" value="P:regulation of DNA-templated transcription"/>
    <property type="evidence" value="ECO:0007669"/>
    <property type="project" value="InterPro"/>
</dbReference>
<sequence>MRITRPNWVKHTDEKDKRSPIYSISVHPDGTRLASGGLDKKVKIWSTLPILDLEAEENEANPKLLCTMSSHTGSVLSVRWAHHGRFLASGSDDMCVVIWGVDPEGGGRVFGSDEVNVENWKALTRLVGHTADIIDIAWSRDDSMLATVGLDKMVNIWDGATFQRIRKLDQHGDFVKGVTWDPVGNYLATQSDDKTVKIWDVTTWTLVHSVAAPFANSPKSTFFRRLSWSPDGAFIAASNAMNGPVFVAAVIEREGWGSDISFVGHENTIQVAAFNPHLFLPPNAPHTRPNASVLVALGADDYSISIWRNTKHKPLVVLQNLFERALLDLCWSNDGYSLYGSSADGTICAVHFTEAELPDIAPHNVTDEILAEFDFKPPPRATPRPLPAAPTASSTGFGPSVSSGGHVNVLQPRKAKPKPLNGKKRIDLSGGGDSRASNGFGPPNNFQDADAFSSAPIQPLASPSAAQASTARMFRDAHSAFGNGTSDGDNVRAGHKRKASLLVEGAERVPKNRTMGGSSVRTGEVSEIRAPRVPVAGPSGQSGRFLPLPGVQNVVRTQFQGSELEAQNAVQAGQRNKIVLRRDGQDQWIDYVPCGITILSVSDKFGAAAGERGELFVYSSAGRHLATLKLDSPISEMTIKGGQLAVVTAKCLLRVFNMTKLKSAVPPISIESLLDAPVDSSGGTSNALDLTRLEVRPNGVPIVYTSEPCAFVYDTNLSSWTPVASPWWIAHSQQSDRRSVSSGPLAEIELYLSSSWTKPDDIGDRPQWFDEAVEMGHLESRMKASILLDSKEEYRHWLMKYAGVLGREGFRERAEELIKDHVGPIYQHKKDLEWEDTLFGAPKRDWAKPLLATLASTTALSGLANHWQQLLRNASAEENAW</sequence>
<feature type="domain" description="Protein HIRA-like C-terminal" evidence="13">
    <location>
        <begin position="623"/>
        <end position="820"/>
    </location>
</feature>
<dbReference type="Gene3D" id="2.130.10.10">
    <property type="entry name" value="YVTN repeat-like/Quinoprotein amine dehydrogenase"/>
    <property type="match status" value="2"/>
</dbReference>
<dbReference type="InterPro" id="IPR031120">
    <property type="entry name" value="HIR1-like"/>
</dbReference>
<dbReference type="PANTHER" id="PTHR13831:SF0">
    <property type="entry name" value="PROTEIN HIRA"/>
    <property type="match status" value="1"/>
</dbReference>
<keyword evidence="6 11" id="KW-0156">Chromatin regulator</keyword>
<dbReference type="InterPro" id="IPR036322">
    <property type="entry name" value="WD40_repeat_dom_sf"/>
</dbReference>
<evidence type="ECO:0000256" key="7">
    <source>
        <dbReference type="ARBA" id="ARBA00023015"/>
    </source>
</evidence>
<evidence type="ECO:0000259" key="14">
    <source>
        <dbReference type="Pfam" id="PF24105"/>
    </source>
</evidence>
<evidence type="ECO:0000313" key="16">
    <source>
        <dbReference type="Proteomes" id="UP000193986"/>
    </source>
</evidence>
<organism evidence="15 16">
    <name type="scientific">Naematelia encephala</name>
    <dbReference type="NCBI Taxonomy" id="71784"/>
    <lineage>
        <taxon>Eukaryota</taxon>
        <taxon>Fungi</taxon>
        <taxon>Dikarya</taxon>
        <taxon>Basidiomycota</taxon>
        <taxon>Agaricomycotina</taxon>
        <taxon>Tremellomycetes</taxon>
        <taxon>Tremellales</taxon>
        <taxon>Naemateliaceae</taxon>
        <taxon>Naematelia</taxon>
    </lineage>
</organism>
<keyword evidence="7 11" id="KW-0805">Transcription regulation</keyword>
<evidence type="ECO:0000256" key="5">
    <source>
        <dbReference type="ARBA" id="ARBA00022737"/>
    </source>
</evidence>
<keyword evidence="3 11" id="KW-0678">Repressor</keyword>
<feature type="region of interest" description="Disordered" evidence="12">
    <location>
        <begin position="501"/>
        <end position="524"/>
    </location>
</feature>
<dbReference type="SMART" id="SM00320">
    <property type="entry name" value="WD40"/>
    <property type="match status" value="6"/>
</dbReference>
<dbReference type="AlphaFoldDB" id="A0A1Y2B0X5"/>
<dbReference type="SUPFAM" id="SSF50978">
    <property type="entry name" value="WD40 repeat-like"/>
    <property type="match status" value="1"/>
</dbReference>
<dbReference type="InterPro" id="IPR020472">
    <property type="entry name" value="WD40_PAC1"/>
</dbReference>
<dbReference type="GO" id="GO:0000417">
    <property type="term" value="C:HIR complex"/>
    <property type="evidence" value="ECO:0007669"/>
    <property type="project" value="TreeGrafter"/>
</dbReference>
<name>A0A1Y2B0X5_9TREE</name>
<dbReference type="GO" id="GO:0031491">
    <property type="term" value="F:nucleosome binding"/>
    <property type="evidence" value="ECO:0007669"/>
    <property type="project" value="TreeGrafter"/>
</dbReference>
<dbReference type="GO" id="GO:0000785">
    <property type="term" value="C:chromatin"/>
    <property type="evidence" value="ECO:0007669"/>
    <property type="project" value="TreeGrafter"/>
</dbReference>
<evidence type="ECO:0000256" key="8">
    <source>
        <dbReference type="ARBA" id="ARBA00023163"/>
    </source>
</evidence>
<dbReference type="GO" id="GO:0006351">
    <property type="term" value="P:DNA-templated transcription"/>
    <property type="evidence" value="ECO:0007669"/>
    <property type="project" value="InterPro"/>
</dbReference>
<dbReference type="InterPro" id="IPR015943">
    <property type="entry name" value="WD40/YVTN_repeat-like_dom_sf"/>
</dbReference>
<feature type="region of interest" description="Disordered" evidence="12">
    <location>
        <begin position="375"/>
        <end position="451"/>
    </location>
</feature>
<comment type="caution">
    <text evidence="15">The sequence shown here is derived from an EMBL/GenBank/DDBJ whole genome shotgun (WGS) entry which is preliminary data.</text>
</comment>
<dbReference type="Pfam" id="PF07569">
    <property type="entry name" value="Hira"/>
    <property type="match status" value="1"/>
</dbReference>
<dbReference type="PRINTS" id="PR00320">
    <property type="entry name" value="GPROTEINBRPT"/>
</dbReference>
<feature type="repeat" description="WD" evidence="10">
    <location>
        <begin position="126"/>
        <end position="167"/>
    </location>
</feature>
<dbReference type="EMBL" id="MCFC01000033">
    <property type="protein sequence ID" value="ORY28137.1"/>
    <property type="molecule type" value="Genomic_DNA"/>
</dbReference>
<feature type="compositionally biased region" description="Basic residues" evidence="12">
    <location>
        <begin position="413"/>
        <end position="423"/>
    </location>
</feature>
<keyword evidence="8 11" id="KW-0804">Transcription</keyword>
<dbReference type="PROSITE" id="PS50294">
    <property type="entry name" value="WD_REPEATS_REGION"/>
    <property type="match status" value="4"/>
</dbReference>
<evidence type="ECO:0000256" key="12">
    <source>
        <dbReference type="SAM" id="MobiDB-lite"/>
    </source>
</evidence>
<gene>
    <name evidence="15" type="ORF">BCR39DRAFT_535595</name>
</gene>
<feature type="repeat" description="WD" evidence="10">
    <location>
        <begin position="14"/>
        <end position="46"/>
    </location>
</feature>
<dbReference type="Proteomes" id="UP000193986">
    <property type="component" value="Unassembled WGS sequence"/>
</dbReference>
<feature type="repeat" description="WD" evidence="10">
    <location>
        <begin position="68"/>
        <end position="99"/>
    </location>
</feature>
<dbReference type="FunFam" id="2.130.10.10:FF:000701">
    <property type="entry name" value="Protein HIR"/>
    <property type="match status" value="1"/>
</dbReference>
<feature type="compositionally biased region" description="Polar residues" evidence="12">
    <location>
        <begin position="393"/>
        <end position="405"/>
    </location>
</feature>
<dbReference type="PANTHER" id="PTHR13831">
    <property type="entry name" value="MEMBER OF THE HIR1 FAMILY OF WD-REPEAT PROTEINS"/>
    <property type="match status" value="1"/>
</dbReference>
<evidence type="ECO:0000256" key="11">
    <source>
        <dbReference type="RuleBase" id="RU364014"/>
    </source>
</evidence>
<evidence type="ECO:0000256" key="1">
    <source>
        <dbReference type="ARBA" id="ARBA00004123"/>
    </source>
</evidence>
<proteinExistence type="inferred from homology"/>
<feature type="domain" description="CAF1B/HIR1 beta-propeller" evidence="14">
    <location>
        <begin position="17"/>
        <end position="357"/>
    </location>
</feature>
<evidence type="ECO:0000256" key="2">
    <source>
        <dbReference type="ARBA" id="ARBA00007306"/>
    </source>
</evidence>
<comment type="function">
    <text evidence="11">Required for replication-independent chromatin assembly and for the periodic repression of histone gene transcription during the cell cycle.</text>
</comment>